<dbReference type="EMBL" id="HG805878">
    <property type="protein sequence ID" value="CDW54043.1"/>
    <property type="molecule type" value="Genomic_DNA"/>
</dbReference>
<dbReference type="PANTHER" id="PTHR14145:SF1">
    <property type="entry name" value="26S PROTEASOME NON-ATPASE REGULATORY SUBUNIT 6"/>
    <property type="match status" value="1"/>
</dbReference>
<dbReference type="GO" id="GO:0043161">
    <property type="term" value="P:proteasome-mediated ubiquitin-dependent protein catabolic process"/>
    <property type="evidence" value="ECO:0007669"/>
    <property type="project" value="TreeGrafter"/>
</dbReference>
<dbReference type="InterPro" id="IPR019585">
    <property type="entry name" value="Rpn7/CSN1"/>
</dbReference>
<dbReference type="OrthoDB" id="1452at2759"/>
<dbReference type="InterPro" id="IPR000717">
    <property type="entry name" value="PCI_dom"/>
</dbReference>
<sequence>MDRQNIQKRILNATDIAPFLYKNPLLRQYVETLHQCKYATFFRKLIDMEAMMKMDYVLAPNYKHVVRAMRLKAYLQFLTPYRTVTLQYMADEFGITAETLVRDLELFIKHRLLKAKIDGVGGYLETFFEPAKVQLKETVLEETDQLIDRMWKLKHYLK</sequence>
<reference evidence="2" key="2">
    <citation type="submission" date="2014-03" db="EMBL/GenBank/DDBJ databases">
        <title>The whipworm genome and dual-species transcriptomics of an intimate host-pathogen interaction.</title>
        <authorList>
            <person name="Foth B.J."/>
            <person name="Tsai I.J."/>
            <person name="Reid A.J."/>
            <person name="Bancroft A.J."/>
            <person name="Nichol S."/>
            <person name="Tracey A."/>
            <person name="Holroyd N."/>
            <person name="Cotton J.A."/>
            <person name="Stanley E.J."/>
            <person name="Zarowiecki M."/>
            <person name="Liu J.Z."/>
            <person name="Huckvale T."/>
            <person name="Cooper P.J."/>
            <person name="Grencis R.K."/>
            <person name="Berriman M."/>
        </authorList>
    </citation>
    <scope>NUCLEOTIDE SEQUENCE [LARGE SCALE GENOMIC DNA]</scope>
</reference>
<dbReference type="Pfam" id="PF01399">
    <property type="entry name" value="PCI"/>
    <property type="match status" value="1"/>
</dbReference>
<accession>A0A077Z2W9</accession>
<keyword evidence="3" id="KW-1185">Reference proteome</keyword>
<feature type="domain" description="PCI" evidence="1">
    <location>
        <begin position="1"/>
        <end position="131"/>
    </location>
</feature>
<evidence type="ECO:0000313" key="3">
    <source>
        <dbReference type="Proteomes" id="UP000030665"/>
    </source>
</evidence>
<dbReference type="PROSITE" id="PS50250">
    <property type="entry name" value="PCI"/>
    <property type="match status" value="1"/>
</dbReference>
<dbReference type="SUPFAM" id="SSF46785">
    <property type="entry name" value="Winged helix' DNA-binding domain"/>
    <property type="match status" value="1"/>
</dbReference>
<proteinExistence type="predicted"/>
<dbReference type="PANTHER" id="PTHR14145">
    <property type="entry name" value="26S PROTESOME SUBUNIT 6"/>
    <property type="match status" value="1"/>
</dbReference>
<gene>
    <name evidence="2" type="ORF">TTRE_0000231201</name>
</gene>
<dbReference type="Gene3D" id="1.25.40.570">
    <property type="match status" value="1"/>
</dbReference>
<dbReference type="SMART" id="SM00088">
    <property type="entry name" value="PINT"/>
    <property type="match status" value="1"/>
</dbReference>
<reference evidence="2" key="1">
    <citation type="submission" date="2014-01" db="EMBL/GenBank/DDBJ databases">
        <authorList>
            <person name="Aslett M."/>
        </authorList>
    </citation>
    <scope>NUCLEOTIDE SEQUENCE</scope>
</reference>
<dbReference type="Proteomes" id="UP000030665">
    <property type="component" value="Unassembled WGS sequence"/>
</dbReference>
<name>A0A077Z2W9_TRITR</name>
<dbReference type="STRING" id="36087.A0A077Z2W9"/>
<organism evidence="2 3">
    <name type="scientific">Trichuris trichiura</name>
    <name type="common">Whipworm</name>
    <name type="synonym">Trichocephalus trichiurus</name>
    <dbReference type="NCBI Taxonomy" id="36087"/>
    <lineage>
        <taxon>Eukaryota</taxon>
        <taxon>Metazoa</taxon>
        <taxon>Ecdysozoa</taxon>
        <taxon>Nematoda</taxon>
        <taxon>Enoplea</taxon>
        <taxon>Dorylaimia</taxon>
        <taxon>Trichinellida</taxon>
        <taxon>Trichuridae</taxon>
        <taxon>Trichuris</taxon>
    </lineage>
</organism>
<evidence type="ECO:0000259" key="1">
    <source>
        <dbReference type="PROSITE" id="PS50250"/>
    </source>
</evidence>
<dbReference type="InterPro" id="IPR036390">
    <property type="entry name" value="WH_DNA-bd_sf"/>
</dbReference>
<dbReference type="AlphaFoldDB" id="A0A077Z2W9"/>
<evidence type="ECO:0000313" key="2">
    <source>
        <dbReference type="EMBL" id="CDW54043.1"/>
    </source>
</evidence>
<protein>
    <submittedName>
        <fullName evidence="2">PCI domain containing protein</fullName>
    </submittedName>
</protein>